<feature type="coiled-coil region" evidence="2">
    <location>
        <begin position="241"/>
        <end position="303"/>
    </location>
</feature>
<evidence type="ECO:0000259" key="4">
    <source>
        <dbReference type="PROSITE" id="PS50158"/>
    </source>
</evidence>
<dbReference type="Proteomes" id="UP001151760">
    <property type="component" value="Unassembled WGS sequence"/>
</dbReference>
<gene>
    <name evidence="5" type="ORF">Tco_1090956</name>
</gene>
<evidence type="ECO:0000256" key="3">
    <source>
        <dbReference type="SAM" id="MobiDB-lite"/>
    </source>
</evidence>
<dbReference type="InterPro" id="IPR036875">
    <property type="entry name" value="Znf_CCHC_sf"/>
</dbReference>
<dbReference type="InterPro" id="IPR001878">
    <property type="entry name" value="Znf_CCHC"/>
</dbReference>
<dbReference type="PROSITE" id="PS50158">
    <property type="entry name" value="ZF_CCHC"/>
    <property type="match status" value="1"/>
</dbReference>
<evidence type="ECO:0000313" key="5">
    <source>
        <dbReference type="EMBL" id="GJT95438.1"/>
    </source>
</evidence>
<feature type="domain" description="CCHC-type" evidence="4">
    <location>
        <begin position="153"/>
        <end position="167"/>
    </location>
</feature>
<keyword evidence="1" id="KW-0479">Metal-binding</keyword>
<keyword evidence="6" id="KW-1185">Reference proteome</keyword>
<accession>A0ABQ5I7S9</accession>
<dbReference type="SUPFAM" id="SSF57756">
    <property type="entry name" value="Retrovirus zinc finger-like domains"/>
    <property type="match status" value="1"/>
</dbReference>
<evidence type="ECO:0000256" key="2">
    <source>
        <dbReference type="SAM" id="Coils"/>
    </source>
</evidence>
<name>A0ABQ5I7S9_9ASTR</name>
<sequence>MSTQQDINAFRAQRLANTHDPLALMANTQTPFRPDHPSLITYLQHPQPNNNFVQKPLFNPNYMPQPMQNLEDSSDPTTAMNKTLALLAKAFKLNTIPTNNNQRNIKMQMVDDNVGNQVRQNAIQNDGNEYGNGNFVTTPAEGNGNGIKGNLIRCYNCRGEGHYASNCIVKPRKRDAAYLQHQLQIAQEGRKQDPKASTSILIWNHSDNAPSMTSYDATEEKEYAVLWNNWYTKCEECKYDKISYDKAYNDMQQKIKRLQAQLGDLKGKSCDTQCASNTLDPLFQKLEDEKVSLESQVLNYAKENAHLKTTYKNLFDSIKVTQAQTNSIIDSLQKQLYDTIYDNAKLRAQLFDKVSERKGTTKGTRTNTLFTKQSILGKPPSSSYKQKLYSVTPFPKSSVLPKVDKTNALSKPVTSNSAPSTRESKGVQTVKIITRSSKKKGSVRFSALYLKKKRNLLVFTSANLIVMTSMLSWKVYSSLFDRNINGENQFLKSSDVTTADAFDKRQQQQDSTSSTSSLATTIPADGNFDL</sequence>
<evidence type="ECO:0000313" key="6">
    <source>
        <dbReference type="Proteomes" id="UP001151760"/>
    </source>
</evidence>
<feature type="compositionally biased region" description="Low complexity" evidence="3">
    <location>
        <begin position="508"/>
        <end position="521"/>
    </location>
</feature>
<keyword evidence="1" id="KW-0863">Zinc-finger</keyword>
<keyword evidence="1" id="KW-0862">Zinc</keyword>
<proteinExistence type="predicted"/>
<evidence type="ECO:0000256" key="1">
    <source>
        <dbReference type="PROSITE-ProRule" id="PRU00047"/>
    </source>
</evidence>
<dbReference type="EMBL" id="BQNB010020387">
    <property type="protein sequence ID" value="GJT95438.1"/>
    <property type="molecule type" value="Genomic_DNA"/>
</dbReference>
<feature type="region of interest" description="Disordered" evidence="3">
    <location>
        <begin position="501"/>
        <end position="530"/>
    </location>
</feature>
<comment type="caution">
    <text evidence="5">The sequence shown here is derived from an EMBL/GenBank/DDBJ whole genome shotgun (WGS) entry which is preliminary data.</text>
</comment>
<protein>
    <submittedName>
        <fullName evidence="5">Gag-pol polyprotein</fullName>
    </submittedName>
</protein>
<reference evidence="5" key="1">
    <citation type="journal article" date="2022" name="Int. J. Mol. Sci.">
        <title>Draft Genome of Tanacetum Coccineum: Genomic Comparison of Closely Related Tanacetum-Family Plants.</title>
        <authorList>
            <person name="Yamashiro T."/>
            <person name="Shiraishi A."/>
            <person name="Nakayama K."/>
            <person name="Satake H."/>
        </authorList>
    </citation>
    <scope>NUCLEOTIDE SEQUENCE</scope>
</reference>
<keyword evidence="2" id="KW-0175">Coiled coil</keyword>
<reference evidence="5" key="2">
    <citation type="submission" date="2022-01" db="EMBL/GenBank/DDBJ databases">
        <authorList>
            <person name="Yamashiro T."/>
            <person name="Shiraishi A."/>
            <person name="Satake H."/>
            <person name="Nakayama K."/>
        </authorList>
    </citation>
    <scope>NUCLEOTIDE SEQUENCE</scope>
</reference>
<organism evidence="5 6">
    <name type="scientific">Tanacetum coccineum</name>
    <dbReference type="NCBI Taxonomy" id="301880"/>
    <lineage>
        <taxon>Eukaryota</taxon>
        <taxon>Viridiplantae</taxon>
        <taxon>Streptophyta</taxon>
        <taxon>Embryophyta</taxon>
        <taxon>Tracheophyta</taxon>
        <taxon>Spermatophyta</taxon>
        <taxon>Magnoliopsida</taxon>
        <taxon>eudicotyledons</taxon>
        <taxon>Gunneridae</taxon>
        <taxon>Pentapetalae</taxon>
        <taxon>asterids</taxon>
        <taxon>campanulids</taxon>
        <taxon>Asterales</taxon>
        <taxon>Asteraceae</taxon>
        <taxon>Asteroideae</taxon>
        <taxon>Anthemideae</taxon>
        <taxon>Anthemidinae</taxon>
        <taxon>Tanacetum</taxon>
    </lineage>
</organism>